<keyword evidence="9" id="KW-0966">Cell projection</keyword>
<keyword evidence="5" id="KW-0963">Cytoplasm</keyword>
<dbReference type="Proteomes" id="UP000007798">
    <property type="component" value="Unassembled WGS sequence"/>
</dbReference>
<gene>
    <name evidence="11" type="primary">Dwil\GK22182</name>
    <name evidence="11" type="ORF">Dwil_GK22182</name>
</gene>
<evidence type="ECO:0000256" key="8">
    <source>
        <dbReference type="ARBA" id="ARBA00023212"/>
    </source>
</evidence>
<comment type="subcellular location">
    <subcellularLocation>
        <location evidence="2">Cytoplasm</location>
        <location evidence="2">Cytoskeleton</location>
        <location evidence="2">Flagellum axoneme</location>
    </subcellularLocation>
</comment>
<evidence type="ECO:0000256" key="6">
    <source>
        <dbReference type="ARBA" id="ARBA00022846"/>
    </source>
</evidence>
<protein>
    <recommendedName>
        <fullName evidence="4">Dynein regulatory complex protein 10</fullName>
    </recommendedName>
</protein>
<dbReference type="AlphaFoldDB" id="B4MY97"/>
<dbReference type="PANTHER" id="PTHR31598">
    <property type="entry name" value="IQ DOMAIN-CONTAINING PROTEIN D"/>
    <property type="match status" value="1"/>
</dbReference>
<keyword evidence="7" id="KW-0969">Cilium</keyword>
<evidence type="ECO:0000256" key="7">
    <source>
        <dbReference type="ARBA" id="ARBA00023069"/>
    </source>
</evidence>
<dbReference type="EMBL" id="CH963894">
    <property type="protein sequence ID" value="EDW77086.1"/>
    <property type="molecule type" value="Genomic_DNA"/>
</dbReference>
<dbReference type="PhylomeDB" id="B4MY97"/>
<dbReference type="STRING" id="7260.B4MY97"/>
<keyword evidence="12" id="KW-1185">Reference proteome</keyword>
<evidence type="ECO:0000256" key="5">
    <source>
        <dbReference type="ARBA" id="ARBA00022490"/>
    </source>
</evidence>
<evidence type="ECO:0000256" key="2">
    <source>
        <dbReference type="ARBA" id="ARBA00004611"/>
    </source>
</evidence>
<evidence type="ECO:0000313" key="11">
    <source>
        <dbReference type="EMBL" id="EDW77086.1"/>
    </source>
</evidence>
<dbReference type="InParanoid" id="B4MY97"/>
<dbReference type="HOGENOM" id="CLU_730108_0_0_1"/>
<evidence type="ECO:0000256" key="3">
    <source>
        <dbReference type="ARBA" id="ARBA00009071"/>
    </source>
</evidence>
<dbReference type="PANTHER" id="PTHR31598:SF1">
    <property type="entry name" value="DYNEIN REGULATORY COMPLEX PROTEIN 10"/>
    <property type="match status" value="1"/>
</dbReference>
<dbReference type="OMA" id="AKIQKYW"/>
<dbReference type="OrthoDB" id="536093at2759"/>
<dbReference type="eggNOG" id="ENOG502TCIR">
    <property type="taxonomic scope" value="Eukaryota"/>
</dbReference>
<dbReference type="SMR" id="B4MY97"/>
<name>B4MY97_DROWI</name>
<evidence type="ECO:0000256" key="9">
    <source>
        <dbReference type="ARBA" id="ARBA00023273"/>
    </source>
</evidence>
<evidence type="ECO:0000256" key="1">
    <source>
        <dbReference type="ARBA" id="ARBA00003029"/>
    </source>
</evidence>
<accession>B4MY97</accession>
<sequence>MDSTASNVRLVQLESVLNLLEESAERVKMSLIMPKILENPTKLRQVLKGTKYEKILPEIDVIGRKLNSTKGDQTLTFDHNTMKVIDFFHCNYAIYKLFPELIRNLTPREQKILISFQILLDIAQQHLHRTSKSELSKERKLHAMYLKNEDIKSKIAVLKAQLTTQRVKVRWRTCAKSIYLQKIEDDLANKKWQNNVRIQNEIEKCSRSMHRNHKISLDKQKELQEELDKSRAAYQKLTNINLEEERDARAEKNKLLIQLQGLLKKYDSSMGERMRENLQLQDEFLVAKKKLDDFMVIYRHEENIYKDIVFKREEEERRQQQHRLVIFMMNRAAKTIQKYWRKWRKEQRKKNKRQKKGKKKGGN</sequence>
<evidence type="ECO:0000256" key="10">
    <source>
        <dbReference type="SAM" id="MobiDB-lite"/>
    </source>
</evidence>
<feature type="region of interest" description="Disordered" evidence="10">
    <location>
        <begin position="343"/>
        <end position="363"/>
    </location>
</feature>
<comment type="similarity">
    <text evidence="3">Belongs to the DRC10 family.</text>
</comment>
<organism evidence="11 12">
    <name type="scientific">Drosophila willistoni</name>
    <name type="common">Fruit fly</name>
    <dbReference type="NCBI Taxonomy" id="7260"/>
    <lineage>
        <taxon>Eukaryota</taxon>
        <taxon>Metazoa</taxon>
        <taxon>Ecdysozoa</taxon>
        <taxon>Arthropoda</taxon>
        <taxon>Hexapoda</taxon>
        <taxon>Insecta</taxon>
        <taxon>Pterygota</taxon>
        <taxon>Neoptera</taxon>
        <taxon>Endopterygota</taxon>
        <taxon>Diptera</taxon>
        <taxon>Brachycera</taxon>
        <taxon>Muscomorpha</taxon>
        <taxon>Ephydroidea</taxon>
        <taxon>Drosophilidae</taxon>
        <taxon>Drosophila</taxon>
        <taxon>Sophophora</taxon>
    </lineage>
</organism>
<dbReference type="InterPro" id="IPR042815">
    <property type="entry name" value="DRC10"/>
</dbReference>
<reference evidence="11 12" key="1">
    <citation type="journal article" date="2007" name="Nature">
        <title>Evolution of genes and genomes on the Drosophila phylogeny.</title>
        <authorList>
            <consortium name="Drosophila 12 Genomes Consortium"/>
            <person name="Clark A.G."/>
            <person name="Eisen M.B."/>
            <person name="Smith D.R."/>
            <person name="Bergman C.M."/>
            <person name="Oliver B."/>
            <person name="Markow T.A."/>
            <person name="Kaufman T.C."/>
            <person name="Kellis M."/>
            <person name="Gelbart W."/>
            <person name="Iyer V.N."/>
            <person name="Pollard D.A."/>
            <person name="Sackton T.B."/>
            <person name="Larracuente A.M."/>
            <person name="Singh N.D."/>
            <person name="Abad J.P."/>
            <person name="Abt D.N."/>
            <person name="Adryan B."/>
            <person name="Aguade M."/>
            <person name="Akashi H."/>
            <person name="Anderson W.W."/>
            <person name="Aquadro C.F."/>
            <person name="Ardell D.H."/>
            <person name="Arguello R."/>
            <person name="Artieri C.G."/>
            <person name="Barbash D.A."/>
            <person name="Barker D."/>
            <person name="Barsanti P."/>
            <person name="Batterham P."/>
            <person name="Batzoglou S."/>
            <person name="Begun D."/>
            <person name="Bhutkar A."/>
            <person name="Blanco E."/>
            <person name="Bosak S.A."/>
            <person name="Bradley R.K."/>
            <person name="Brand A.D."/>
            <person name="Brent M.R."/>
            <person name="Brooks A.N."/>
            <person name="Brown R.H."/>
            <person name="Butlin R.K."/>
            <person name="Caggese C."/>
            <person name="Calvi B.R."/>
            <person name="Bernardo de Carvalho A."/>
            <person name="Caspi A."/>
            <person name="Castrezana S."/>
            <person name="Celniker S.E."/>
            <person name="Chang J.L."/>
            <person name="Chapple C."/>
            <person name="Chatterji S."/>
            <person name="Chinwalla A."/>
            <person name="Civetta A."/>
            <person name="Clifton S.W."/>
            <person name="Comeron J.M."/>
            <person name="Costello J.C."/>
            <person name="Coyne J.A."/>
            <person name="Daub J."/>
            <person name="David R.G."/>
            <person name="Delcher A.L."/>
            <person name="Delehaunty K."/>
            <person name="Do C.B."/>
            <person name="Ebling H."/>
            <person name="Edwards K."/>
            <person name="Eickbush T."/>
            <person name="Evans J.D."/>
            <person name="Filipski A."/>
            <person name="Findeiss S."/>
            <person name="Freyhult E."/>
            <person name="Fulton L."/>
            <person name="Fulton R."/>
            <person name="Garcia A.C."/>
            <person name="Gardiner A."/>
            <person name="Garfield D.A."/>
            <person name="Garvin B.E."/>
            <person name="Gibson G."/>
            <person name="Gilbert D."/>
            <person name="Gnerre S."/>
            <person name="Godfrey J."/>
            <person name="Good R."/>
            <person name="Gotea V."/>
            <person name="Gravely B."/>
            <person name="Greenberg A.J."/>
            <person name="Griffiths-Jones S."/>
            <person name="Gross S."/>
            <person name="Guigo R."/>
            <person name="Gustafson E.A."/>
            <person name="Haerty W."/>
            <person name="Hahn M.W."/>
            <person name="Halligan D.L."/>
            <person name="Halpern A.L."/>
            <person name="Halter G.M."/>
            <person name="Han M.V."/>
            <person name="Heger A."/>
            <person name="Hillier L."/>
            <person name="Hinrichs A.S."/>
            <person name="Holmes I."/>
            <person name="Hoskins R.A."/>
            <person name="Hubisz M.J."/>
            <person name="Hultmark D."/>
            <person name="Huntley M.A."/>
            <person name="Jaffe D.B."/>
            <person name="Jagadeeshan S."/>
            <person name="Jeck W.R."/>
            <person name="Johnson J."/>
            <person name="Jones C.D."/>
            <person name="Jordan W.C."/>
            <person name="Karpen G.H."/>
            <person name="Kataoka E."/>
            <person name="Keightley P.D."/>
            <person name="Kheradpour P."/>
            <person name="Kirkness E.F."/>
            <person name="Koerich L.B."/>
            <person name="Kristiansen K."/>
            <person name="Kudrna D."/>
            <person name="Kulathinal R.J."/>
            <person name="Kumar S."/>
            <person name="Kwok R."/>
            <person name="Lander E."/>
            <person name="Langley C.H."/>
            <person name="Lapoint R."/>
            <person name="Lazzaro B.P."/>
            <person name="Lee S.J."/>
            <person name="Levesque L."/>
            <person name="Li R."/>
            <person name="Lin C.F."/>
            <person name="Lin M.F."/>
            <person name="Lindblad-Toh K."/>
            <person name="Llopart A."/>
            <person name="Long M."/>
            <person name="Low L."/>
            <person name="Lozovsky E."/>
            <person name="Lu J."/>
            <person name="Luo M."/>
            <person name="Machado C.A."/>
            <person name="Makalowski W."/>
            <person name="Marzo M."/>
            <person name="Matsuda M."/>
            <person name="Matzkin L."/>
            <person name="McAllister B."/>
            <person name="McBride C.S."/>
            <person name="McKernan B."/>
            <person name="McKernan K."/>
            <person name="Mendez-Lago M."/>
            <person name="Minx P."/>
            <person name="Mollenhauer M.U."/>
            <person name="Montooth K."/>
            <person name="Mount S.M."/>
            <person name="Mu X."/>
            <person name="Myers E."/>
            <person name="Negre B."/>
            <person name="Newfeld S."/>
            <person name="Nielsen R."/>
            <person name="Noor M.A."/>
            <person name="O'Grady P."/>
            <person name="Pachter L."/>
            <person name="Papaceit M."/>
            <person name="Parisi M.J."/>
            <person name="Parisi M."/>
            <person name="Parts L."/>
            <person name="Pedersen J.S."/>
            <person name="Pesole G."/>
            <person name="Phillippy A.M."/>
            <person name="Ponting C.P."/>
            <person name="Pop M."/>
            <person name="Porcelli D."/>
            <person name="Powell J.R."/>
            <person name="Prohaska S."/>
            <person name="Pruitt K."/>
            <person name="Puig M."/>
            <person name="Quesneville H."/>
            <person name="Ram K.R."/>
            <person name="Rand D."/>
            <person name="Rasmussen M.D."/>
            <person name="Reed L.K."/>
            <person name="Reenan R."/>
            <person name="Reily A."/>
            <person name="Remington K.A."/>
            <person name="Rieger T.T."/>
            <person name="Ritchie M.G."/>
            <person name="Robin C."/>
            <person name="Rogers Y.H."/>
            <person name="Rohde C."/>
            <person name="Rozas J."/>
            <person name="Rubenfield M.J."/>
            <person name="Ruiz A."/>
            <person name="Russo S."/>
            <person name="Salzberg S.L."/>
            <person name="Sanchez-Gracia A."/>
            <person name="Saranga D.J."/>
            <person name="Sato H."/>
            <person name="Schaeffer S.W."/>
            <person name="Schatz M.C."/>
            <person name="Schlenke T."/>
            <person name="Schwartz R."/>
            <person name="Segarra C."/>
            <person name="Singh R.S."/>
            <person name="Sirot L."/>
            <person name="Sirota M."/>
            <person name="Sisneros N.B."/>
            <person name="Smith C.D."/>
            <person name="Smith T.F."/>
            <person name="Spieth J."/>
            <person name="Stage D.E."/>
            <person name="Stark A."/>
            <person name="Stephan W."/>
            <person name="Strausberg R.L."/>
            <person name="Strempel S."/>
            <person name="Sturgill D."/>
            <person name="Sutton G."/>
            <person name="Sutton G.G."/>
            <person name="Tao W."/>
            <person name="Teichmann S."/>
            <person name="Tobari Y.N."/>
            <person name="Tomimura Y."/>
            <person name="Tsolas J.M."/>
            <person name="Valente V.L."/>
            <person name="Venter E."/>
            <person name="Venter J.C."/>
            <person name="Vicario S."/>
            <person name="Vieira F.G."/>
            <person name="Vilella A.J."/>
            <person name="Villasante A."/>
            <person name="Walenz B."/>
            <person name="Wang J."/>
            <person name="Wasserman M."/>
            <person name="Watts T."/>
            <person name="Wilson D."/>
            <person name="Wilson R.K."/>
            <person name="Wing R.A."/>
            <person name="Wolfner M.F."/>
            <person name="Wong A."/>
            <person name="Wong G.K."/>
            <person name="Wu C.I."/>
            <person name="Wu G."/>
            <person name="Yamamoto D."/>
            <person name="Yang H.P."/>
            <person name="Yang S.P."/>
            <person name="Yorke J.A."/>
            <person name="Yoshida K."/>
            <person name="Zdobnov E."/>
            <person name="Zhang P."/>
            <person name="Zhang Y."/>
            <person name="Zimin A.V."/>
            <person name="Baldwin J."/>
            <person name="Abdouelleil A."/>
            <person name="Abdulkadir J."/>
            <person name="Abebe A."/>
            <person name="Abera B."/>
            <person name="Abreu J."/>
            <person name="Acer S.C."/>
            <person name="Aftuck L."/>
            <person name="Alexander A."/>
            <person name="An P."/>
            <person name="Anderson E."/>
            <person name="Anderson S."/>
            <person name="Arachi H."/>
            <person name="Azer M."/>
            <person name="Bachantsang P."/>
            <person name="Barry A."/>
            <person name="Bayul T."/>
            <person name="Berlin A."/>
            <person name="Bessette D."/>
            <person name="Bloom T."/>
            <person name="Blye J."/>
            <person name="Boguslavskiy L."/>
            <person name="Bonnet C."/>
            <person name="Boukhgalter B."/>
            <person name="Bourzgui I."/>
            <person name="Brown A."/>
            <person name="Cahill P."/>
            <person name="Channer S."/>
            <person name="Cheshatsang Y."/>
            <person name="Chuda L."/>
            <person name="Citroen M."/>
            <person name="Collymore A."/>
            <person name="Cooke P."/>
            <person name="Costello M."/>
            <person name="D'Aco K."/>
            <person name="Daza R."/>
            <person name="De Haan G."/>
            <person name="DeGray S."/>
            <person name="DeMaso C."/>
            <person name="Dhargay N."/>
            <person name="Dooley K."/>
            <person name="Dooley E."/>
            <person name="Doricent M."/>
            <person name="Dorje P."/>
            <person name="Dorjee K."/>
            <person name="Dupes A."/>
            <person name="Elong R."/>
            <person name="Falk J."/>
            <person name="Farina A."/>
            <person name="Faro S."/>
            <person name="Ferguson D."/>
            <person name="Fisher S."/>
            <person name="Foley C.D."/>
            <person name="Franke A."/>
            <person name="Friedrich D."/>
            <person name="Gadbois L."/>
            <person name="Gearin G."/>
            <person name="Gearin C.R."/>
            <person name="Giannoukos G."/>
            <person name="Goode T."/>
            <person name="Graham J."/>
            <person name="Grandbois E."/>
            <person name="Grewal S."/>
            <person name="Gyaltsen K."/>
            <person name="Hafez N."/>
            <person name="Hagos B."/>
            <person name="Hall J."/>
            <person name="Henson C."/>
            <person name="Hollinger A."/>
            <person name="Honan T."/>
            <person name="Huard M.D."/>
            <person name="Hughes L."/>
            <person name="Hurhula B."/>
            <person name="Husby M.E."/>
            <person name="Kamat A."/>
            <person name="Kanga B."/>
            <person name="Kashin S."/>
            <person name="Khazanovich D."/>
            <person name="Kisner P."/>
            <person name="Lance K."/>
            <person name="Lara M."/>
            <person name="Lee W."/>
            <person name="Lennon N."/>
            <person name="Letendre F."/>
            <person name="LeVine R."/>
            <person name="Lipovsky A."/>
            <person name="Liu X."/>
            <person name="Liu J."/>
            <person name="Liu S."/>
            <person name="Lokyitsang T."/>
            <person name="Lokyitsang Y."/>
            <person name="Lubonja R."/>
            <person name="Lui A."/>
            <person name="MacDonald P."/>
            <person name="Magnisalis V."/>
            <person name="Maru K."/>
            <person name="Matthews C."/>
            <person name="McCusker W."/>
            <person name="McDonough S."/>
            <person name="Mehta T."/>
            <person name="Meldrim J."/>
            <person name="Meneus L."/>
            <person name="Mihai O."/>
            <person name="Mihalev A."/>
            <person name="Mihova T."/>
            <person name="Mittelman R."/>
            <person name="Mlenga V."/>
            <person name="Montmayeur A."/>
            <person name="Mulrain L."/>
            <person name="Navidi A."/>
            <person name="Naylor J."/>
            <person name="Negash T."/>
            <person name="Nguyen T."/>
            <person name="Nguyen N."/>
            <person name="Nicol R."/>
            <person name="Norbu C."/>
            <person name="Norbu N."/>
            <person name="Novod N."/>
            <person name="O'Neill B."/>
            <person name="Osman S."/>
            <person name="Markiewicz E."/>
            <person name="Oyono O.L."/>
            <person name="Patti C."/>
            <person name="Phunkhang P."/>
            <person name="Pierre F."/>
            <person name="Priest M."/>
            <person name="Raghuraman S."/>
            <person name="Rege F."/>
            <person name="Reyes R."/>
            <person name="Rise C."/>
            <person name="Rogov P."/>
            <person name="Ross K."/>
            <person name="Ryan E."/>
            <person name="Settipalli S."/>
            <person name="Shea T."/>
            <person name="Sherpa N."/>
            <person name="Shi L."/>
            <person name="Shih D."/>
            <person name="Sparrow T."/>
            <person name="Spaulding J."/>
            <person name="Stalker J."/>
            <person name="Stange-Thomann N."/>
            <person name="Stavropoulos S."/>
            <person name="Stone C."/>
            <person name="Strader C."/>
            <person name="Tesfaye S."/>
            <person name="Thomson T."/>
            <person name="Thoulutsang Y."/>
            <person name="Thoulutsang D."/>
            <person name="Topham K."/>
            <person name="Topping I."/>
            <person name="Tsamla T."/>
            <person name="Vassiliev H."/>
            <person name="Vo A."/>
            <person name="Wangchuk T."/>
            <person name="Wangdi T."/>
            <person name="Weiand M."/>
            <person name="Wilkinson J."/>
            <person name="Wilson A."/>
            <person name="Yadav S."/>
            <person name="Young G."/>
            <person name="Yu Q."/>
            <person name="Zembek L."/>
            <person name="Zhong D."/>
            <person name="Zimmer A."/>
            <person name="Zwirko Z."/>
            <person name="Jaffe D.B."/>
            <person name="Alvarez P."/>
            <person name="Brockman W."/>
            <person name="Butler J."/>
            <person name="Chin C."/>
            <person name="Gnerre S."/>
            <person name="Grabherr M."/>
            <person name="Kleber M."/>
            <person name="Mauceli E."/>
            <person name="MacCallum I."/>
        </authorList>
    </citation>
    <scope>NUCLEOTIDE SEQUENCE [LARGE SCALE GENOMIC DNA]</scope>
    <source>
        <strain evidence="12">Tucson 14030-0811.24</strain>
    </source>
</reference>
<proteinExistence type="inferred from homology"/>
<evidence type="ECO:0000313" key="12">
    <source>
        <dbReference type="Proteomes" id="UP000007798"/>
    </source>
</evidence>
<evidence type="ECO:0000256" key="4">
    <source>
        <dbReference type="ARBA" id="ARBA00021752"/>
    </source>
</evidence>
<dbReference type="KEGG" id="dwi:6643440"/>
<comment type="function">
    <text evidence="1">Component of the nexin-dynein regulatory complex (N-DRC), a key regulator of ciliary/flagellar motility which maintains the alignment and integrity of the distal axoneme and regulates microtubule sliding in motile axonemes.</text>
</comment>
<keyword evidence="6" id="KW-0282">Flagellum</keyword>
<keyword evidence="8" id="KW-0206">Cytoskeleton</keyword>